<dbReference type="SUPFAM" id="SSF57850">
    <property type="entry name" value="RING/U-box"/>
    <property type="match status" value="2"/>
</dbReference>
<evidence type="ECO:0000313" key="11">
    <source>
        <dbReference type="Proteomes" id="UP000663852"/>
    </source>
</evidence>
<dbReference type="Pfam" id="PF26112">
    <property type="entry name" value="UBA_RNF216"/>
    <property type="match status" value="1"/>
</dbReference>
<dbReference type="OrthoDB" id="10009520at2759"/>
<dbReference type="Gene3D" id="3.30.40.10">
    <property type="entry name" value="Zinc/RING finger domain, C3HC4 (zinc finger)"/>
    <property type="match status" value="1"/>
</dbReference>
<dbReference type="EMBL" id="CAJNOJ010000051">
    <property type="protein sequence ID" value="CAF0967224.1"/>
    <property type="molecule type" value="Genomic_DNA"/>
</dbReference>
<keyword evidence="4" id="KW-0677">Repeat</keyword>
<dbReference type="CDD" id="cd20339">
    <property type="entry name" value="BRcat_RBR_RNF216"/>
    <property type="match status" value="1"/>
</dbReference>
<protein>
    <recommendedName>
        <fullName evidence="9">RING-type domain-containing protein</fullName>
    </recommendedName>
</protein>
<keyword evidence="6" id="KW-0833">Ubl conjugation pathway</keyword>
<sequence length="646" mass="75266">MTDANIHPSIIAIRDRLHDIFPDVKVPLEIIGWHIHRSASVDVACSDIATEILSFGKVTDPTKDASTKEPTATTITTTTATASPAITEDTLQTLYDVFNTVPRDHIKDVYVRLKNESNPNWYDDIVNELLSYDTMQPSTSKRSFDDMTVDDDDFLSDEYHRLLAILPDIDPDYALESYMKFAESSSNKPDLNTLITSLIEHGYVKLTEKLERIRNERLKENLRHPKFEIEEFLKTFSNPMEYFYDLTKNVSEAYKKHSYIYLANAFARISSEHIKEVLEMNNYRFAPSMRQLREEFFTYNMNSNQRRNRSRDSTPKQFNQRARVVLAIPDVPDEIFYKELCYTKHEDEIIEYLTRKKELRDAQIQSATQNGTLKTCDCCCDDQLLDDDMIECDNNHEFCRTCVKNYVETGFVSDGACFFSCLNPTCHSEYSTSLMGQLLSPTLFSRLLNKIQQEELRRANIPNFEQCKYCTFGTIIDDPNERVFRCFNQDCLKETCRNCGEPNHIPLRCDEVEKKDELDMRTFIENRVSEAMIRICYRCHRRFYKLEGCNKMTCTCGASMCYVCRKPIKGYDHFNNNEKCGEANDVVKLHQDEMHLAYEEAKAAYIERHPEARDLALKYDPQQHLTGDKAKNTPKAKRGRRNNFNF</sequence>
<dbReference type="GO" id="GO:0008270">
    <property type="term" value="F:zinc ion binding"/>
    <property type="evidence" value="ECO:0007669"/>
    <property type="project" value="UniProtKB-KW"/>
</dbReference>
<dbReference type="InterPro" id="IPR047545">
    <property type="entry name" value="BRcat_RBR_RNF216"/>
</dbReference>
<comment type="pathway">
    <text evidence="1">Protein modification; protein ubiquitination.</text>
</comment>
<dbReference type="InterPro" id="IPR013083">
    <property type="entry name" value="Znf_RING/FYVE/PHD"/>
</dbReference>
<evidence type="ECO:0000256" key="3">
    <source>
        <dbReference type="ARBA" id="ARBA00022723"/>
    </source>
</evidence>
<reference evidence="10" key="1">
    <citation type="submission" date="2021-02" db="EMBL/GenBank/DDBJ databases">
        <authorList>
            <person name="Nowell W R."/>
        </authorList>
    </citation>
    <scope>NUCLEOTIDE SEQUENCE</scope>
</reference>
<evidence type="ECO:0000256" key="6">
    <source>
        <dbReference type="ARBA" id="ARBA00022786"/>
    </source>
</evidence>
<feature type="compositionally biased region" description="Basic residues" evidence="8">
    <location>
        <begin position="632"/>
        <end position="646"/>
    </location>
</feature>
<dbReference type="InterPro" id="IPR044066">
    <property type="entry name" value="TRIAD_supradom"/>
</dbReference>
<dbReference type="GO" id="GO:0016740">
    <property type="term" value="F:transferase activity"/>
    <property type="evidence" value="ECO:0007669"/>
    <property type="project" value="UniProtKB-KW"/>
</dbReference>
<dbReference type="PANTHER" id="PTHR22770:SF47">
    <property type="entry name" value="E3 UBIQUITIN-PROTEIN LIGASE RNF216"/>
    <property type="match status" value="1"/>
</dbReference>
<dbReference type="PANTHER" id="PTHR22770">
    <property type="entry name" value="UBIQUITIN CONJUGATING ENZYME 7 INTERACTING PROTEIN-RELATED"/>
    <property type="match status" value="1"/>
</dbReference>
<evidence type="ECO:0000259" key="9">
    <source>
        <dbReference type="PROSITE" id="PS51873"/>
    </source>
</evidence>
<keyword evidence="7" id="KW-0862">Zinc</keyword>
<evidence type="ECO:0000313" key="10">
    <source>
        <dbReference type="EMBL" id="CAF0967224.1"/>
    </source>
</evidence>
<keyword evidence="3" id="KW-0479">Metal-binding</keyword>
<feature type="region of interest" description="Disordered" evidence="8">
    <location>
        <begin position="623"/>
        <end position="646"/>
    </location>
</feature>
<dbReference type="CDD" id="cd20353">
    <property type="entry name" value="Rcat_RBR_RNF216"/>
    <property type="match status" value="1"/>
</dbReference>
<evidence type="ECO:0000256" key="8">
    <source>
        <dbReference type="SAM" id="MobiDB-lite"/>
    </source>
</evidence>
<evidence type="ECO:0000256" key="1">
    <source>
        <dbReference type="ARBA" id="ARBA00004906"/>
    </source>
</evidence>
<gene>
    <name evidence="10" type="ORF">EDS130_LOCUS13186</name>
</gene>
<comment type="caution">
    <text evidence="10">The sequence shown here is derived from an EMBL/GenBank/DDBJ whole genome shotgun (WGS) entry which is preliminary data.</text>
</comment>
<keyword evidence="5" id="KW-0863">Zinc-finger</keyword>
<dbReference type="PROSITE" id="PS51873">
    <property type="entry name" value="TRIAD"/>
    <property type="match status" value="1"/>
</dbReference>
<evidence type="ECO:0000256" key="5">
    <source>
        <dbReference type="ARBA" id="ARBA00022771"/>
    </source>
</evidence>
<evidence type="ECO:0000256" key="4">
    <source>
        <dbReference type="ARBA" id="ARBA00022737"/>
    </source>
</evidence>
<proteinExistence type="predicted"/>
<accession>A0A814E7U6</accession>
<dbReference type="AlphaFoldDB" id="A0A814E7U6"/>
<feature type="domain" description="RING-type" evidence="9">
    <location>
        <begin position="372"/>
        <end position="584"/>
    </location>
</feature>
<organism evidence="10 11">
    <name type="scientific">Adineta ricciae</name>
    <name type="common">Rotifer</name>
    <dbReference type="NCBI Taxonomy" id="249248"/>
    <lineage>
        <taxon>Eukaryota</taxon>
        <taxon>Metazoa</taxon>
        <taxon>Spiralia</taxon>
        <taxon>Gnathifera</taxon>
        <taxon>Rotifera</taxon>
        <taxon>Eurotatoria</taxon>
        <taxon>Bdelloidea</taxon>
        <taxon>Adinetida</taxon>
        <taxon>Adinetidae</taxon>
        <taxon>Adineta</taxon>
    </lineage>
</organism>
<dbReference type="InterPro" id="IPR058758">
    <property type="entry name" value="UBA_RNF216"/>
</dbReference>
<dbReference type="Gene3D" id="1.20.120.1750">
    <property type="match status" value="1"/>
</dbReference>
<dbReference type="Proteomes" id="UP000663852">
    <property type="component" value="Unassembled WGS sequence"/>
</dbReference>
<evidence type="ECO:0000256" key="7">
    <source>
        <dbReference type="ARBA" id="ARBA00022833"/>
    </source>
</evidence>
<dbReference type="InterPro" id="IPR051628">
    <property type="entry name" value="LUBAC_E3_Ligases"/>
</dbReference>
<evidence type="ECO:0000256" key="2">
    <source>
        <dbReference type="ARBA" id="ARBA00022679"/>
    </source>
</evidence>
<name>A0A814E7U6_ADIRI</name>
<dbReference type="InterPro" id="IPR047546">
    <property type="entry name" value="Rcat_RBR_RNF216"/>
</dbReference>
<keyword evidence="2" id="KW-0808">Transferase</keyword>
<dbReference type="Pfam" id="PF26200">
    <property type="entry name" value="Rcat_RNF216"/>
    <property type="match status" value="1"/>
</dbReference>